<gene>
    <name evidence="1" type="ORF">ACFFUV_14690</name>
</gene>
<reference evidence="1 2" key="1">
    <citation type="submission" date="2024-09" db="EMBL/GenBank/DDBJ databases">
        <authorList>
            <person name="Sun Q."/>
            <person name="Mori K."/>
        </authorList>
    </citation>
    <scope>NUCLEOTIDE SEQUENCE [LARGE SCALE GENOMIC DNA]</scope>
    <source>
        <strain evidence="1 2">CECT 8064</strain>
    </source>
</reference>
<evidence type="ECO:0000313" key="2">
    <source>
        <dbReference type="Proteomes" id="UP001589645"/>
    </source>
</evidence>
<dbReference type="RefSeq" id="WP_390194246.1">
    <property type="nucleotide sequence ID" value="NZ_JBHMEP010000004.1"/>
</dbReference>
<evidence type="ECO:0000313" key="1">
    <source>
        <dbReference type="EMBL" id="MFB9136218.1"/>
    </source>
</evidence>
<comment type="caution">
    <text evidence="1">The sequence shown here is derived from an EMBL/GenBank/DDBJ whole genome shotgun (WGS) entry which is preliminary data.</text>
</comment>
<organism evidence="1 2">
    <name type="scientific">Vibrio olivae</name>
    <dbReference type="NCBI Taxonomy" id="1243002"/>
    <lineage>
        <taxon>Bacteria</taxon>
        <taxon>Pseudomonadati</taxon>
        <taxon>Pseudomonadota</taxon>
        <taxon>Gammaproteobacteria</taxon>
        <taxon>Vibrionales</taxon>
        <taxon>Vibrionaceae</taxon>
        <taxon>Vibrio</taxon>
    </lineage>
</organism>
<protein>
    <submittedName>
        <fullName evidence="1">Uncharacterized protein</fullName>
    </submittedName>
</protein>
<accession>A0ABV5HPM6</accession>
<dbReference type="EMBL" id="JBHMEP010000004">
    <property type="protein sequence ID" value="MFB9136218.1"/>
    <property type="molecule type" value="Genomic_DNA"/>
</dbReference>
<sequence length="62" mass="7402">MLMKLGMATLPETVFDMSDYDKAKRRIWYASNRSKRQFRYLDTNLRIHLRIEVQKAANKGHS</sequence>
<name>A0ABV5HPM6_9VIBR</name>
<keyword evidence="2" id="KW-1185">Reference proteome</keyword>
<proteinExistence type="predicted"/>
<dbReference type="Proteomes" id="UP001589645">
    <property type="component" value="Unassembled WGS sequence"/>
</dbReference>